<protein>
    <submittedName>
        <fullName evidence="7">Y+L amino acid transporter</fullName>
    </submittedName>
</protein>
<dbReference type="Gene3D" id="1.20.1740.10">
    <property type="entry name" value="Amino acid/polyamine transporter I"/>
    <property type="match status" value="1"/>
</dbReference>
<feature type="transmembrane region" description="Helical" evidence="6">
    <location>
        <begin position="62"/>
        <end position="84"/>
    </location>
</feature>
<evidence type="ECO:0000313" key="8">
    <source>
        <dbReference type="Proteomes" id="UP001365542"/>
    </source>
</evidence>
<evidence type="ECO:0000256" key="3">
    <source>
        <dbReference type="ARBA" id="ARBA00022989"/>
    </source>
</evidence>
<feature type="transmembrane region" description="Helical" evidence="6">
    <location>
        <begin position="96"/>
        <end position="117"/>
    </location>
</feature>
<organism evidence="7 8">
    <name type="scientific">Orbilia ellipsospora</name>
    <dbReference type="NCBI Taxonomy" id="2528407"/>
    <lineage>
        <taxon>Eukaryota</taxon>
        <taxon>Fungi</taxon>
        <taxon>Dikarya</taxon>
        <taxon>Ascomycota</taxon>
        <taxon>Pezizomycotina</taxon>
        <taxon>Orbiliomycetes</taxon>
        <taxon>Orbiliales</taxon>
        <taxon>Orbiliaceae</taxon>
        <taxon>Orbilia</taxon>
    </lineage>
</organism>
<feature type="transmembrane region" description="Helical" evidence="6">
    <location>
        <begin position="348"/>
        <end position="369"/>
    </location>
</feature>
<feature type="transmembrane region" description="Helical" evidence="6">
    <location>
        <begin position="183"/>
        <end position="203"/>
    </location>
</feature>
<dbReference type="PANTHER" id="PTHR11785:SF402">
    <property type="entry name" value="AMINO ACID TRANSPORTER (EUROFUNG)"/>
    <property type="match status" value="1"/>
</dbReference>
<dbReference type="EMBL" id="JAVHJO010000013">
    <property type="protein sequence ID" value="KAK6530533.1"/>
    <property type="molecule type" value="Genomic_DNA"/>
</dbReference>
<keyword evidence="3 6" id="KW-1133">Transmembrane helix</keyword>
<keyword evidence="8" id="KW-1185">Reference proteome</keyword>
<reference evidence="7 8" key="1">
    <citation type="submission" date="2019-10" db="EMBL/GenBank/DDBJ databases">
        <authorList>
            <person name="Palmer J.M."/>
        </authorList>
    </citation>
    <scope>NUCLEOTIDE SEQUENCE [LARGE SCALE GENOMIC DNA]</scope>
    <source>
        <strain evidence="7 8">TWF694</strain>
    </source>
</reference>
<name>A0AAV9X0K8_9PEZI</name>
<gene>
    <name evidence="7" type="primary">SLC7A7</name>
    <name evidence="7" type="ORF">TWF694_003875</name>
</gene>
<accession>A0AAV9X0K8</accession>
<evidence type="ECO:0000256" key="2">
    <source>
        <dbReference type="ARBA" id="ARBA00022692"/>
    </source>
</evidence>
<feature type="region of interest" description="Disordered" evidence="5">
    <location>
        <begin position="1"/>
        <end position="33"/>
    </location>
</feature>
<dbReference type="Pfam" id="PF13520">
    <property type="entry name" value="AA_permease_2"/>
    <property type="match status" value="1"/>
</dbReference>
<feature type="transmembrane region" description="Helical" evidence="6">
    <location>
        <begin position="263"/>
        <end position="286"/>
    </location>
</feature>
<evidence type="ECO:0000256" key="1">
    <source>
        <dbReference type="ARBA" id="ARBA00004141"/>
    </source>
</evidence>
<dbReference type="InterPro" id="IPR002293">
    <property type="entry name" value="AA/rel_permease1"/>
</dbReference>
<dbReference type="AlphaFoldDB" id="A0AAV9X0K8"/>
<evidence type="ECO:0000313" key="7">
    <source>
        <dbReference type="EMBL" id="KAK6530533.1"/>
    </source>
</evidence>
<feature type="transmembrane region" description="Helical" evidence="6">
    <location>
        <begin position="462"/>
        <end position="479"/>
    </location>
</feature>
<dbReference type="GO" id="GO:0015179">
    <property type="term" value="F:L-amino acid transmembrane transporter activity"/>
    <property type="evidence" value="ECO:0007669"/>
    <property type="project" value="TreeGrafter"/>
</dbReference>
<dbReference type="Proteomes" id="UP001365542">
    <property type="component" value="Unassembled WGS sequence"/>
</dbReference>
<feature type="transmembrane region" description="Helical" evidence="6">
    <location>
        <begin position="433"/>
        <end position="450"/>
    </location>
</feature>
<dbReference type="InterPro" id="IPR050598">
    <property type="entry name" value="AminoAcid_Transporter"/>
</dbReference>
<evidence type="ECO:0000256" key="4">
    <source>
        <dbReference type="ARBA" id="ARBA00023136"/>
    </source>
</evidence>
<evidence type="ECO:0000256" key="6">
    <source>
        <dbReference type="SAM" id="Phobius"/>
    </source>
</evidence>
<feature type="transmembrane region" description="Helical" evidence="6">
    <location>
        <begin position="306"/>
        <end position="327"/>
    </location>
</feature>
<dbReference type="GO" id="GO:0016020">
    <property type="term" value="C:membrane"/>
    <property type="evidence" value="ECO:0007669"/>
    <property type="project" value="UniProtKB-SubCell"/>
</dbReference>
<keyword evidence="4 6" id="KW-0472">Membrane</keyword>
<feature type="transmembrane region" description="Helical" evidence="6">
    <location>
        <begin position="485"/>
        <end position="507"/>
    </location>
</feature>
<comment type="caution">
    <text evidence="7">The sequence shown here is derived from an EMBL/GenBank/DDBJ whole genome shotgun (WGS) entry which is preliminary data.</text>
</comment>
<sequence length="539" mass="58890">MNGRDDGGHGPSQDFPDSPTADEYSNRDHHHDPEELLISDEEYEEQLGSSGISDRVPRSLTFFHGLALVIGLQIGSGIFSAPAAVRTHVPSTGVAMLAWVVGGIMASTGAASFATLGKLVPLNGGMQEYLRFVYFDLFGFLFAWTWIFVSRPLALAMISLVFSGYLSRAIYPEEAGPDWLLKTFAIFAVAVITLLNCIGTRIGTGVGNVFLFLKLLGLGSVPLLGIIAIAFLKEKPAEISQVQLLADLRVLSRDTPGPQNGVLDIWAAFGGFVDAVLAAAFAYNGWESLSFVGGEIKNPEVTLPKILKISMAIVITMFLASNLAIYLTVSAETLRDSDAPALEFGKKILGRAGVLFYTWVVCICALGSLNSIVFSTSRLTQAAGERNYLPRFLKANAGTFGGTNRWLSWSYLTYAPIRSEGQNLETDNVPRNAMIFNFLLAAVYIMTASFRSLLTFKGLIELTMFFLTVFGLVIFQFLHRQSEHGARFGIETISPIIFSVLASFILMRSAAAHSLEFSLILFGLWFSSIIYYKEYENAA</sequence>
<feature type="transmembrane region" description="Helical" evidence="6">
    <location>
        <begin position="514"/>
        <end position="532"/>
    </location>
</feature>
<dbReference type="PIRSF" id="PIRSF006060">
    <property type="entry name" value="AA_transporter"/>
    <property type="match status" value="1"/>
</dbReference>
<proteinExistence type="predicted"/>
<feature type="transmembrane region" description="Helical" evidence="6">
    <location>
        <begin position="209"/>
        <end position="232"/>
    </location>
</feature>
<evidence type="ECO:0000256" key="5">
    <source>
        <dbReference type="SAM" id="MobiDB-lite"/>
    </source>
</evidence>
<dbReference type="PANTHER" id="PTHR11785">
    <property type="entry name" value="AMINO ACID TRANSPORTER"/>
    <property type="match status" value="1"/>
</dbReference>
<comment type="subcellular location">
    <subcellularLocation>
        <location evidence="1">Membrane</location>
        <topology evidence="1">Multi-pass membrane protein</topology>
    </subcellularLocation>
</comment>
<keyword evidence="2 6" id="KW-0812">Transmembrane</keyword>
<feature type="compositionally biased region" description="Basic and acidic residues" evidence="5">
    <location>
        <begin position="24"/>
        <end position="33"/>
    </location>
</feature>